<dbReference type="AlphaFoldDB" id="A0AAV5JMA9"/>
<dbReference type="Proteomes" id="UP001054252">
    <property type="component" value="Unassembled WGS sequence"/>
</dbReference>
<evidence type="ECO:0000256" key="1">
    <source>
        <dbReference type="SAM" id="MobiDB-lite"/>
    </source>
</evidence>
<feature type="region of interest" description="Disordered" evidence="1">
    <location>
        <begin position="162"/>
        <end position="181"/>
    </location>
</feature>
<evidence type="ECO:0000313" key="2">
    <source>
        <dbReference type="EMBL" id="GKV13573.1"/>
    </source>
</evidence>
<name>A0AAV5JMA9_9ROSI</name>
<sequence>MKRIVLKKEDLSHCVEVDLAEIRSKRNELINLCCRLNFERISANKKIALKSNLIEVERLKKELSMLQECNNLLKKEKELIFSSAFIEKVSSLQASASSSIQAFKESFEGRAFTVFGGLSYTNLTIKLVKELLPRQGKVVPERPVEFENMDFATMDTEDSTGAIHNGSTFANMTGASPPSGD</sequence>
<protein>
    <submittedName>
        <fullName evidence="2">Uncharacterized protein</fullName>
    </submittedName>
</protein>
<reference evidence="2 3" key="1">
    <citation type="journal article" date="2021" name="Commun. Biol.">
        <title>The genome of Shorea leprosula (Dipterocarpaceae) highlights the ecological relevance of drought in aseasonal tropical rainforests.</title>
        <authorList>
            <person name="Ng K.K.S."/>
            <person name="Kobayashi M.J."/>
            <person name="Fawcett J.A."/>
            <person name="Hatakeyama M."/>
            <person name="Paape T."/>
            <person name="Ng C.H."/>
            <person name="Ang C.C."/>
            <person name="Tnah L.H."/>
            <person name="Lee C.T."/>
            <person name="Nishiyama T."/>
            <person name="Sese J."/>
            <person name="O'Brien M.J."/>
            <person name="Copetti D."/>
            <person name="Mohd Noor M.I."/>
            <person name="Ong R.C."/>
            <person name="Putra M."/>
            <person name="Sireger I.Z."/>
            <person name="Indrioko S."/>
            <person name="Kosugi Y."/>
            <person name="Izuno A."/>
            <person name="Isagi Y."/>
            <person name="Lee S.L."/>
            <person name="Shimizu K.K."/>
        </authorList>
    </citation>
    <scope>NUCLEOTIDE SEQUENCE [LARGE SCALE GENOMIC DNA]</scope>
    <source>
        <strain evidence="2">214</strain>
    </source>
</reference>
<feature type="compositionally biased region" description="Polar residues" evidence="1">
    <location>
        <begin position="165"/>
        <end position="181"/>
    </location>
</feature>
<evidence type="ECO:0000313" key="3">
    <source>
        <dbReference type="Proteomes" id="UP001054252"/>
    </source>
</evidence>
<comment type="caution">
    <text evidence="2">The sequence shown here is derived from an EMBL/GenBank/DDBJ whole genome shotgun (WGS) entry which is preliminary data.</text>
</comment>
<keyword evidence="3" id="KW-1185">Reference proteome</keyword>
<organism evidence="2 3">
    <name type="scientific">Rubroshorea leprosula</name>
    <dbReference type="NCBI Taxonomy" id="152421"/>
    <lineage>
        <taxon>Eukaryota</taxon>
        <taxon>Viridiplantae</taxon>
        <taxon>Streptophyta</taxon>
        <taxon>Embryophyta</taxon>
        <taxon>Tracheophyta</taxon>
        <taxon>Spermatophyta</taxon>
        <taxon>Magnoliopsida</taxon>
        <taxon>eudicotyledons</taxon>
        <taxon>Gunneridae</taxon>
        <taxon>Pentapetalae</taxon>
        <taxon>rosids</taxon>
        <taxon>malvids</taxon>
        <taxon>Malvales</taxon>
        <taxon>Dipterocarpaceae</taxon>
        <taxon>Rubroshorea</taxon>
    </lineage>
</organism>
<gene>
    <name evidence="2" type="ORF">SLEP1_g24568</name>
</gene>
<proteinExistence type="predicted"/>
<dbReference type="EMBL" id="BPVZ01000039">
    <property type="protein sequence ID" value="GKV13573.1"/>
    <property type="molecule type" value="Genomic_DNA"/>
</dbReference>
<accession>A0AAV5JMA9</accession>